<proteinExistence type="predicted"/>
<gene>
    <name evidence="1" type="ORF">BAZO_12744</name>
</gene>
<dbReference type="STRING" id="1131731.BAZO_12744"/>
<keyword evidence="2" id="KW-1185">Reference proteome</keyword>
<evidence type="ECO:0000313" key="1">
    <source>
        <dbReference type="EMBL" id="EKN64620.1"/>
    </source>
</evidence>
<reference evidence="1 2" key="1">
    <citation type="journal article" date="2012" name="Front. Microbiol.">
        <title>Redundancy and modularity in membrane-associated dissimilatory nitrate reduction in Bacillus.</title>
        <authorList>
            <person name="Heylen K."/>
            <person name="Keltjens J."/>
        </authorList>
    </citation>
    <scope>NUCLEOTIDE SEQUENCE [LARGE SCALE GENOMIC DNA]</scope>
    <source>
        <strain evidence="1 2">LMG 9581</strain>
    </source>
</reference>
<accession>K6C0E8</accession>
<organism evidence="1 2">
    <name type="scientific">Schinkia azotoformans LMG 9581</name>
    <dbReference type="NCBI Taxonomy" id="1131731"/>
    <lineage>
        <taxon>Bacteria</taxon>
        <taxon>Bacillati</taxon>
        <taxon>Bacillota</taxon>
        <taxon>Bacilli</taxon>
        <taxon>Bacillales</taxon>
        <taxon>Bacillaceae</taxon>
        <taxon>Calidifontibacillus/Schinkia group</taxon>
        <taxon>Schinkia</taxon>
    </lineage>
</organism>
<dbReference type="EMBL" id="AJLR01000115">
    <property type="protein sequence ID" value="EKN64620.1"/>
    <property type="molecule type" value="Genomic_DNA"/>
</dbReference>
<sequence>MNPITILIADDQTLMRDGLKTILELEDSKLNALSK</sequence>
<name>K6C0E8_SCHAZ</name>
<comment type="caution">
    <text evidence="1">The sequence shown here is derived from an EMBL/GenBank/DDBJ whole genome shotgun (WGS) entry which is preliminary data.</text>
</comment>
<dbReference type="PATRIC" id="fig|1131731.3.peg.2610"/>
<evidence type="ECO:0000313" key="2">
    <source>
        <dbReference type="Proteomes" id="UP000006315"/>
    </source>
</evidence>
<protein>
    <recommendedName>
        <fullName evidence="3">DNA-binding response regulator</fullName>
    </recommendedName>
</protein>
<evidence type="ECO:0008006" key="3">
    <source>
        <dbReference type="Google" id="ProtNLM"/>
    </source>
</evidence>
<dbReference type="AlphaFoldDB" id="K6C0E8"/>
<dbReference type="Proteomes" id="UP000006315">
    <property type="component" value="Unassembled WGS sequence"/>
</dbReference>